<comment type="caution">
    <text evidence="9">The sequence shown here is derived from an EMBL/GenBank/DDBJ whole genome shotgun (WGS) entry which is preliminary data.</text>
</comment>
<protein>
    <recommendedName>
        <fullName evidence="11">Glycosyltransferase 2-like domain-containing protein</fullName>
    </recommendedName>
</protein>
<dbReference type="STRING" id="1182545.A0A072PB49"/>
<evidence type="ECO:0000313" key="10">
    <source>
        <dbReference type="Proteomes" id="UP000027920"/>
    </source>
</evidence>
<evidence type="ECO:0000256" key="7">
    <source>
        <dbReference type="ARBA" id="ARBA00023180"/>
    </source>
</evidence>
<feature type="transmembrane region" description="Helical" evidence="8">
    <location>
        <begin position="348"/>
        <end position="369"/>
    </location>
</feature>
<dbReference type="RefSeq" id="XP_013259103.1">
    <property type="nucleotide sequence ID" value="XM_013403649.1"/>
</dbReference>
<dbReference type="Gene3D" id="3.90.550.10">
    <property type="entry name" value="Spore Coat Polysaccharide Biosynthesis Protein SpsA, Chain A"/>
    <property type="match status" value="1"/>
</dbReference>
<evidence type="ECO:0008006" key="11">
    <source>
        <dbReference type="Google" id="ProtNLM"/>
    </source>
</evidence>
<sequence>MEAHAWFQVFVVYFIWRYFRLVVNLWSFWTFKPIPIPENPSLSPKDVTVILPTLDGEGEELERTIASILENEPKEIILVTIDENLHKAERTMSNMPAAQYERIRCMSVKQANKRRQMARAIPEVTTQIIVFADDDVTWPIRTLEWMLAPFEDKKYGGVVTCQRLRRADNPTFSQRIYGFLGALYLERRNFDCAATTHMDGGMPCLSGRTCAYRTSILQDVNFTNGFTNEKWWFGQYQLNADDDNFLTRWMVNHGHETYMQYHPDCEVQTTLENNPKFLKQCLRWARSNWRSNMTSLFAERNIWFQQPWSTYAVHMTTLMPPALVGDAFLWFFLLNATSDWPVEQAQRAIYSFAAWMIFSKFIKLITHFVRYPIDIFLWPVSILFGWFHGAIKIYACITLSETTWGSRANADASDSGRMIKQKKTHDYFDAMDEKLHEKLLPDDEMKIYAYHEVKRSQALPA</sequence>
<dbReference type="SUPFAM" id="SSF53448">
    <property type="entry name" value="Nucleotide-diphospho-sugar transferases"/>
    <property type="match status" value="1"/>
</dbReference>
<name>A0A072PB49_9EURO</name>
<evidence type="ECO:0000256" key="3">
    <source>
        <dbReference type="ARBA" id="ARBA00022679"/>
    </source>
</evidence>
<accession>A0A072PB49</accession>
<dbReference type="GeneID" id="25281617"/>
<dbReference type="GO" id="GO:0016020">
    <property type="term" value="C:membrane"/>
    <property type="evidence" value="ECO:0007669"/>
    <property type="project" value="UniProtKB-SubCell"/>
</dbReference>
<dbReference type="OrthoDB" id="2849215at2759"/>
<dbReference type="HOGENOM" id="CLU_019940_4_1_1"/>
<dbReference type="GO" id="GO:0016757">
    <property type="term" value="F:glycosyltransferase activity"/>
    <property type="evidence" value="ECO:0007669"/>
    <property type="project" value="UniProtKB-KW"/>
</dbReference>
<feature type="transmembrane region" description="Helical" evidence="8">
    <location>
        <begin position="375"/>
        <end position="397"/>
    </location>
</feature>
<evidence type="ECO:0000313" key="9">
    <source>
        <dbReference type="EMBL" id="KEF56513.1"/>
    </source>
</evidence>
<keyword evidence="5 8" id="KW-1133">Transmembrane helix</keyword>
<keyword evidence="6 8" id="KW-0472">Membrane</keyword>
<gene>
    <name evidence="9" type="ORF">A1O9_06700</name>
</gene>
<evidence type="ECO:0000256" key="1">
    <source>
        <dbReference type="ARBA" id="ARBA00004370"/>
    </source>
</evidence>
<evidence type="ECO:0000256" key="4">
    <source>
        <dbReference type="ARBA" id="ARBA00022692"/>
    </source>
</evidence>
<dbReference type="PANTHER" id="PTHR47844:SF1">
    <property type="entry name" value="EXOSTOSIN-LIKE 2"/>
    <property type="match status" value="1"/>
</dbReference>
<evidence type="ECO:0000256" key="5">
    <source>
        <dbReference type="ARBA" id="ARBA00022989"/>
    </source>
</evidence>
<reference evidence="9 10" key="1">
    <citation type="submission" date="2013-03" db="EMBL/GenBank/DDBJ databases">
        <title>The Genome Sequence of Exophiala aquamarina CBS 119918.</title>
        <authorList>
            <consortium name="The Broad Institute Genomics Platform"/>
            <person name="Cuomo C."/>
            <person name="de Hoog S."/>
            <person name="Gorbushina A."/>
            <person name="Walker B."/>
            <person name="Young S.K."/>
            <person name="Zeng Q."/>
            <person name="Gargeya S."/>
            <person name="Fitzgerald M."/>
            <person name="Haas B."/>
            <person name="Abouelleil A."/>
            <person name="Allen A.W."/>
            <person name="Alvarado L."/>
            <person name="Arachchi H.M."/>
            <person name="Berlin A.M."/>
            <person name="Chapman S.B."/>
            <person name="Gainer-Dewar J."/>
            <person name="Goldberg J."/>
            <person name="Griggs A."/>
            <person name="Gujja S."/>
            <person name="Hansen M."/>
            <person name="Howarth C."/>
            <person name="Imamovic A."/>
            <person name="Ireland A."/>
            <person name="Larimer J."/>
            <person name="McCowan C."/>
            <person name="Murphy C."/>
            <person name="Pearson M."/>
            <person name="Poon T.W."/>
            <person name="Priest M."/>
            <person name="Roberts A."/>
            <person name="Saif S."/>
            <person name="Shea T."/>
            <person name="Sisk P."/>
            <person name="Sykes S."/>
            <person name="Wortman J."/>
            <person name="Nusbaum C."/>
            <person name="Birren B."/>
        </authorList>
    </citation>
    <scope>NUCLEOTIDE SEQUENCE [LARGE SCALE GENOMIC DNA]</scope>
    <source>
        <strain evidence="9 10">CBS 119918</strain>
    </source>
</reference>
<evidence type="ECO:0000256" key="2">
    <source>
        <dbReference type="ARBA" id="ARBA00022676"/>
    </source>
</evidence>
<dbReference type="Pfam" id="PF13641">
    <property type="entry name" value="Glyco_tranf_2_3"/>
    <property type="match status" value="1"/>
</dbReference>
<comment type="subcellular location">
    <subcellularLocation>
        <location evidence="1">Membrane</location>
    </subcellularLocation>
</comment>
<proteinExistence type="predicted"/>
<dbReference type="VEuPathDB" id="FungiDB:A1O9_06700"/>
<dbReference type="AlphaFoldDB" id="A0A072PB49"/>
<organism evidence="9 10">
    <name type="scientific">Exophiala aquamarina CBS 119918</name>
    <dbReference type="NCBI Taxonomy" id="1182545"/>
    <lineage>
        <taxon>Eukaryota</taxon>
        <taxon>Fungi</taxon>
        <taxon>Dikarya</taxon>
        <taxon>Ascomycota</taxon>
        <taxon>Pezizomycotina</taxon>
        <taxon>Eurotiomycetes</taxon>
        <taxon>Chaetothyriomycetidae</taxon>
        <taxon>Chaetothyriales</taxon>
        <taxon>Herpotrichiellaceae</taxon>
        <taxon>Exophiala</taxon>
    </lineage>
</organism>
<dbReference type="InterPro" id="IPR052427">
    <property type="entry name" value="Glycosyltrans_GT2/GT47"/>
</dbReference>
<keyword evidence="3" id="KW-0808">Transferase</keyword>
<keyword evidence="10" id="KW-1185">Reference proteome</keyword>
<dbReference type="InterPro" id="IPR029044">
    <property type="entry name" value="Nucleotide-diphossugar_trans"/>
</dbReference>
<dbReference type="Proteomes" id="UP000027920">
    <property type="component" value="Unassembled WGS sequence"/>
</dbReference>
<evidence type="ECO:0000256" key="8">
    <source>
        <dbReference type="SAM" id="Phobius"/>
    </source>
</evidence>
<keyword evidence="2" id="KW-0328">Glycosyltransferase</keyword>
<feature type="transmembrane region" description="Helical" evidence="8">
    <location>
        <begin position="318"/>
        <end position="336"/>
    </location>
</feature>
<keyword evidence="4 8" id="KW-0812">Transmembrane</keyword>
<dbReference type="CDD" id="cd06434">
    <property type="entry name" value="GT2_HAS"/>
    <property type="match status" value="1"/>
</dbReference>
<keyword evidence="7" id="KW-0325">Glycoprotein</keyword>
<evidence type="ECO:0000256" key="6">
    <source>
        <dbReference type="ARBA" id="ARBA00023136"/>
    </source>
</evidence>
<dbReference type="EMBL" id="AMGV01000005">
    <property type="protein sequence ID" value="KEF56513.1"/>
    <property type="molecule type" value="Genomic_DNA"/>
</dbReference>
<dbReference type="PANTHER" id="PTHR47844">
    <property type="entry name" value="SYNTHASE CPS1, PUTATIVE (AFU_ORTHOLOGUE AFUA_7G02500)-RELATED"/>
    <property type="match status" value="1"/>
</dbReference>